<sequence>MVCYSVIPAAISI</sequence>
<accession>A0A0E9U6W9</accession>
<dbReference type="EMBL" id="GBXM01047692">
    <property type="protein sequence ID" value="JAH60885.1"/>
    <property type="molecule type" value="Transcribed_RNA"/>
</dbReference>
<name>A0A0E9U6W9_ANGAN</name>
<evidence type="ECO:0000313" key="1">
    <source>
        <dbReference type="EMBL" id="JAH60885.1"/>
    </source>
</evidence>
<proteinExistence type="predicted"/>
<protein>
    <submittedName>
        <fullName evidence="1">Uncharacterized protein</fullName>
    </submittedName>
</protein>
<reference evidence="1" key="2">
    <citation type="journal article" date="2015" name="Fish Shellfish Immunol.">
        <title>Early steps in the European eel (Anguilla anguilla)-Vibrio vulnificus interaction in the gills: Role of the RtxA13 toxin.</title>
        <authorList>
            <person name="Callol A."/>
            <person name="Pajuelo D."/>
            <person name="Ebbesson L."/>
            <person name="Teles M."/>
            <person name="MacKenzie S."/>
            <person name="Amaro C."/>
        </authorList>
    </citation>
    <scope>NUCLEOTIDE SEQUENCE</scope>
</reference>
<reference evidence="1" key="1">
    <citation type="submission" date="2014-11" db="EMBL/GenBank/DDBJ databases">
        <authorList>
            <person name="Amaro Gonzalez C."/>
        </authorList>
    </citation>
    <scope>NUCLEOTIDE SEQUENCE</scope>
</reference>
<organism evidence="1">
    <name type="scientific">Anguilla anguilla</name>
    <name type="common">European freshwater eel</name>
    <name type="synonym">Muraena anguilla</name>
    <dbReference type="NCBI Taxonomy" id="7936"/>
    <lineage>
        <taxon>Eukaryota</taxon>
        <taxon>Metazoa</taxon>
        <taxon>Chordata</taxon>
        <taxon>Craniata</taxon>
        <taxon>Vertebrata</taxon>
        <taxon>Euteleostomi</taxon>
        <taxon>Actinopterygii</taxon>
        <taxon>Neopterygii</taxon>
        <taxon>Teleostei</taxon>
        <taxon>Anguilliformes</taxon>
        <taxon>Anguillidae</taxon>
        <taxon>Anguilla</taxon>
    </lineage>
</organism>